<sequence length="142" mass="15832">MTSPKKHRYHFTRFRSLASPYFQSNTSSSLSPRSRSRFRISPSRCAFHPENLDLESEPASGSEEPLIEEPNGSMPASQKAGVEDGEVLKLETEGEQVETNAVNSDDIVENGGEDGSFVENKVPKSKIPVMGVWAMLKRGFWR</sequence>
<accession>A0AAN7LV70</accession>
<organism evidence="2 3">
    <name type="scientific">Trapa natans</name>
    <name type="common">Water chestnut</name>
    <dbReference type="NCBI Taxonomy" id="22666"/>
    <lineage>
        <taxon>Eukaryota</taxon>
        <taxon>Viridiplantae</taxon>
        <taxon>Streptophyta</taxon>
        <taxon>Embryophyta</taxon>
        <taxon>Tracheophyta</taxon>
        <taxon>Spermatophyta</taxon>
        <taxon>Magnoliopsida</taxon>
        <taxon>eudicotyledons</taxon>
        <taxon>Gunneridae</taxon>
        <taxon>Pentapetalae</taxon>
        <taxon>rosids</taxon>
        <taxon>malvids</taxon>
        <taxon>Myrtales</taxon>
        <taxon>Lythraceae</taxon>
        <taxon>Trapa</taxon>
    </lineage>
</organism>
<dbReference type="AlphaFoldDB" id="A0AAN7LV70"/>
<evidence type="ECO:0000313" key="3">
    <source>
        <dbReference type="Proteomes" id="UP001346149"/>
    </source>
</evidence>
<name>A0AAN7LV70_TRANT</name>
<feature type="region of interest" description="Disordered" evidence="1">
    <location>
        <begin position="49"/>
        <end position="82"/>
    </location>
</feature>
<gene>
    <name evidence="2" type="ORF">SAY86_011523</name>
</gene>
<evidence type="ECO:0000256" key="1">
    <source>
        <dbReference type="SAM" id="MobiDB-lite"/>
    </source>
</evidence>
<dbReference type="Proteomes" id="UP001346149">
    <property type="component" value="Unassembled WGS sequence"/>
</dbReference>
<keyword evidence="3" id="KW-1185">Reference proteome</keyword>
<protein>
    <submittedName>
        <fullName evidence="2">Uncharacterized protein</fullName>
    </submittedName>
</protein>
<evidence type="ECO:0000313" key="2">
    <source>
        <dbReference type="EMBL" id="KAK4787690.1"/>
    </source>
</evidence>
<reference evidence="2 3" key="1">
    <citation type="journal article" date="2023" name="Hortic Res">
        <title>Pangenome of water caltrop reveals structural variations and asymmetric subgenome divergence after allopolyploidization.</title>
        <authorList>
            <person name="Zhang X."/>
            <person name="Chen Y."/>
            <person name="Wang L."/>
            <person name="Yuan Y."/>
            <person name="Fang M."/>
            <person name="Shi L."/>
            <person name="Lu R."/>
            <person name="Comes H.P."/>
            <person name="Ma Y."/>
            <person name="Chen Y."/>
            <person name="Huang G."/>
            <person name="Zhou Y."/>
            <person name="Zheng Z."/>
            <person name="Qiu Y."/>
        </authorList>
    </citation>
    <scope>NUCLEOTIDE SEQUENCE [LARGE SCALE GENOMIC DNA]</scope>
    <source>
        <strain evidence="2">F231</strain>
    </source>
</reference>
<dbReference type="EMBL" id="JAXQNO010000012">
    <property type="protein sequence ID" value="KAK4787690.1"/>
    <property type="molecule type" value="Genomic_DNA"/>
</dbReference>
<feature type="region of interest" description="Disordered" evidence="1">
    <location>
        <begin position="94"/>
        <end position="116"/>
    </location>
</feature>
<comment type="caution">
    <text evidence="2">The sequence shown here is derived from an EMBL/GenBank/DDBJ whole genome shotgun (WGS) entry which is preliminary data.</text>
</comment>
<proteinExistence type="predicted"/>